<dbReference type="EMBL" id="KX443406">
    <property type="protein sequence ID" value="ARX60559.1"/>
    <property type="molecule type" value="Genomic_DNA"/>
</dbReference>
<dbReference type="EMBL" id="KX443407">
    <property type="protein sequence ID" value="ARX60665.1"/>
    <property type="molecule type" value="Genomic_DNA"/>
</dbReference>
<dbReference type="AlphaFoldDB" id="A0A1Z1V0B3"/>
<gene>
    <name evidence="1" type="ORF">pVAPB1413_0722</name>
    <name evidence="2" type="ORF">pVAPB1533_0722</name>
</gene>
<proteinExistence type="predicted"/>
<keyword evidence="2" id="KW-0614">Plasmid</keyword>
<geneLocation type="plasmid" evidence="2">
    <name>PVAPB1533</name>
</geneLocation>
<name>A0A1Z1V0B3_RHOHA</name>
<accession>A0A1Z1V0B3</accession>
<evidence type="ECO:0000313" key="2">
    <source>
        <dbReference type="EMBL" id="ARX60665.1"/>
    </source>
</evidence>
<evidence type="ECO:0000313" key="1">
    <source>
        <dbReference type="EMBL" id="ARX60559.1"/>
    </source>
</evidence>
<protein>
    <submittedName>
        <fullName evidence="2">Uncharacterized protein</fullName>
    </submittedName>
</protein>
<sequence length="129" mass="13865">MLAIPGRRRTADSMLAARVCVVMRCPCAGFGCGSSATSHECAFLLNWVPPVKRLGHFTVRDRSGAAAVAWVAGTLCVLKFLLDQIQPSNGTGTWSADLVSHLETGFGSSGYSVQDMGFPTSWRTEALWK</sequence>
<geneLocation type="plasmid" evidence="1">
    <name>pVAPB1413</name>
</geneLocation>
<organism evidence="2">
    <name type="scientific">Rhodococcus hoagii</name>
    <name type="common">Corynebacterium equii</name>
    <dbReference type="NCBI Taxonomy" id="43767"/>
    <lineage>
        <taxon>Bacteria</taxon>
        <taxon>Bacillati</taxon>
        <taxon>Actinomycetota</taxon>
        <taxon>Actinomycetes</taxon>
        <taxon>Mycobacteriales</taxon>
        <taxon>Nocardiaceae</taxon>
        <taxon>Prescottella</taxon>
    </lineage>
</organism>
<reference evidence="2" key="1">
    <citation type="journal article" date="2017" name="Genome Biol. Evol.">
        <title>Comparative Genomics of Rhodococcus equi Virulence Plasmids Indicates Host-Driven Evolution of the vap Pathogenicity Island.</title>
        <authorList>
            <person name="MacArthur I."/>
            <person name="Anastasi E."/>
            <person name="Alvarez S."/>
            <person name="Scortti M."/>
            <person name="Vazquez-Boland J.A."/>
        </authorList>
    </citation>
    <scope>NUCLEOTIDE SEQUENCE</scope>
    <source>
        <strain evidence="1">PAM1413</strain>
        <strain evidence="2">PAM1533</strain>
        <plasmid evidence="1">pVAPB1413</plasmid>
        <plasmid evidence="2">PVAPB1533</plasmid>
    </source>
</reference>